<evidence type="ECO:0000313" key="2">
    <source>
        <dbReference type="EMBL" id="GFQ83393.1"/>
    </source>
</evidence>
<dbReference type="PANTHER" id="PTHR24413">
    <property type="entry name" value="SPECKLE-TYPE POZ PROTEIN"/>
    <property type="match status" value="1"/>
</dbReference>
<dbReference type="CDD" id="cd18186">
    <property type="entry name" value="BTB_POZ_ZBTB_KLHL-like"/>
    <property type="match status" value="1"/>
</dbReference>
<dbReference type="SUPFAM" id="SSF54695">
    <property type="entry name" value="POZ domain"/>
    <property type="match status" value="1"/>
</dbReference>
<dbReference type="Proteomes" id="UP000887116">
    <property type="component" value="Unassembled WGS sequence"/>
</dbReference>
<reference evidence="2" key="1">
    <citation type="submission" date="2020-07" db="EMBL/GenBank/DDBJ databases">
        <title>Multicomponent nature underlies the extraordinary mechanical properties of spider dragline silk.</title>
        <authorList>
            <person name="Kono N."/>
            <person name="Nakamura H."/>
            <person name="Mori M."/>
            <person name="Yoshida Y."/>
            <person name="Ohtoshi R."/>
            <person name="Malay A.D."/>
            <person name="Moran D.A.P."/>
            <person name="Tomita M."/>
            <person name="Numata K."/>
            <person name="Arakawa K."/>
        </authorList>
    </citation>
    <scope>NUCLEOTIDE SEQUENCE</scope>
</reference>
<dbReference type="EMBL" id="BMAO01012710">
    <property type="protein sequence ID" value="GFQ83393.1"/>
    <property type="molecule type" value="Genomic_DNA"/>
</dbReference>
<gene>
    <name evidence="2" type="primary">NCL1_26866</name>
    <name evidence="2" type="ORF">TNCT_269711</name>
</gene>
<evidence type="ECO:0000259" key="1">
    <source>
        <dbReference type="PROSITE" id="PS50097"/>
    </source>
</evidence>
<dbReference type="Gene3D" id="3.30.710.10">
    <property type="entry name" value="Potassium Channel Kv1.1, Chain A"/>
    <property type="match status" value="1"/>
</dbReference>
<comment type="caution">
    <text evidence="2">The sequence shown here is derived from an EMBL/GenBank/DDBJ whole genome shotgun (WGS) entry which is preliminary data.</text>
</comment>
<evidence type="ECO:0000313" key="3">
    <source>
        <dbReference type="Proteomes" id="UP000887116"/>
    </source>
</evidence>
<proteinExistence type="predicted"/>
<dbReference type="AlphaFoldDB" id="A0A8X6FLK3"/>
<dbReference type="Gene3D" id="1.25.40.420">
    <property type="match status" value="1"/>
</dbReference>
<sequence length="484" mass="56850">MARKHTENENWTTFLWEIENCCHFWNKYFGHISSPTFEVHSIEEISWNIQLFRRIMFENTIICDLSASRVSGSQYIMVEYDFAILAEDGSVMRISKRTTINMDLTEFNLEEADFSQNTLKVRCRVRRMDGKAAKPVTYFARTALSVKKRNFLGDIERFSSLEPGMEVTHAFRLHAEEIEMTLKIEVNTEGKIMIFIDSYNPKIEFLKFQSFIIDTNGSKVDCEKYKKFSWHFRIHEICVLPFTQKCLMKNQHLYLKNDVLSVYCECFWYDMSSLTGTIERIDFGISPPWIRDEIGVKSNSQCDEMLDLKEDLKCLYDEGILSDVKLRTTTQTFHAHKVILSARSPVFRRMFSTDMKEKIQECVDILDFENDTLRRLLQYLYINTLEDLQWESALKLHAAADKYEIVALQKKCSSFLKCNLCPNNLCEVLVLADMHGDADLKEAAQNYILRHEQDIFRSDKWAEFIKKNATLAAETMLLIWKRKN</sequence>
<feature type="domain" description="BTB" evidence="1">
    <location>
        <begin position="322"/>
        <end position="389"/>
    </location>
</feature>
<dbReference type="OrthoDB" id="6478546at2759"/>
<organism evidence="2 3">
    <name type="scientific">Trichonephila clavata</name>
    <name type="common">Joro spider</name>
    <name type="synonym">Nephila clavata</name>
    <dbReference type="NCBI Taxonomy" id="2740835"/>
    <lineage>
        <taxon>Eukaryota</taxon>
        <taxon>Metazoa</taxon>
        <taxon>Ecdysozoa</taxon>
        <taxon>Arthropoda</taxon>
        <taxon>Chelicerata</taxon>
        <taxon>Arachnida</taxon>
        <taxon>Araneae</taxon>
        <taxon>Araneomorphae</taxon>
        <taxon>Entelegynae</taxon>
        <taxon>Araneoidea</taxon>
        <taxon>Nephilidae</taxon>
        <taxon>Trichonephila</taxon>
    </lineage>
</organism>
<dbReference type="InterPro" id="IPR011333">
    <property type="entry name" value="SKP1/BTB/POZ_sf"/>
</dbReference>
<keyword evidence="3" id="KW-1185">Reference proteome</keyword>
<protein>
    <submittedName>
        <fullName evidence="2">Tdpoz3</fullName>
    </submittedName>
</protein>
<dbReference type="PROSITE" id="PS50097">
    <property type="entry name" value="BTB"/>
    <property type="match status" value="1"/>
</dbReference>
<name>A0A8X6FLK3_TRICU</name>
<dbReference type="SMART" id="SM00225">
    <property type="entry name" value="BTB"/>
    <property type="match status" value="1"/>
</dbReference>
<dbReference type="InterPro" id="IPR000210">
    <property type="entry name" value="BTB/POZ_dom"/>
</dbReference>
<dbReference type="Pfam" id="PF00651">
    <property type="entry name" value="BTB"/>
    <property type="match status" value="1"/>
</dbReference>
<accession>A0A8X6FLK3</accession>